<name>A0ABW0W7T3_9BACL</name>
<keyword evidence="2" id="KW-1185">Reference proteome</keyword>
<accession>A0ABW0W7T3</accession>
<protein>
    <submittedName>
        <fullName evidence="1">Uncharacterized protein</fullName>
    </submittedName>
</protein>
<dbReference type="EMBL" id="JBHSOW010000098">
    <property type="protein sequence ID" value="MFC5652546.1"/>
    <property type="molecule type" value="Genomic_DNA"/>
</dbReference>
<organism evidence="1 2">
    <name type="scientific">Paenibacillus solisilvae</name>
    <dbReference type="NCBI Taxonomy" id="2486751"/>
    <lineage>
        <taxon>Bacteria</taxon>
        <taxon>Bacillati</taxon>
        <taxon>Bacillota</taxon>
        <taxon>Bacilli</taxon>
        <taxon>Bacillales</taxon>
        <taxon>Paenibacillaceae</taxon>
        <taxon>Paenibacillus</taxon>
    </lineage>
</organism>
<gene>
    <name evidence="1" type="ORF">ACFPYJ_26190</name>
</gene>
<comment type="caution">
    <text evidence="1">The sequence shown here is derived from an EMBL/GenBank/DDBJ whole genome shotgun (WGS) entry which is preliminary data.</text>
</comment>
<reference evidence="2" key="1">
    <citation type="journal article" date="2019" name="Int. J. Syst. Evol. Microbiol.">
        <title>The Global Catalogue of Microorganisms (GCM) 10K type strain sequencing project: providing services to taxonomists for standard genome sequencing and annotation.</title>
        <authorList>
            <consortium name="The Broad Institute Genomics Platform"/>
            <consortium name="The Broad Institute Genome Sequencing Center for Infectious Disease"/>
            <person name="Wu L."/>
            <person name="Ma J."/>
        </authorList>
    </citation>
    <scope>NUCLEOTIDE SEQUENCE [LARGE SCALE GENOMIC DNA]</scope>
    <source>
        <strain evidence="2">CGMCC 1.3240</strain>
    </source>
</reference>
<proteinExistence type="predicted"/>
<sequence>MKPPHVAGTMEQAAGQQVETVAEFAAGFSEGAYGVAVGRKSQLYHKPIEIGSDFKRRQSR</sequence>
<evidence type="ECO:0000313" key="1">
    <source>
        <dbReference type="EMBL" id="MFC5652546.1"/>
    </source>
</evidence>
<dbReference type="Proteomes" id="UP001596047">
    <property type="component" value="Unassembled WGS sequence"/>
</dbReference>
<evidence type="ECO:0000313" key="2">
    <source>
        <dbReference type="Proteomes" id="UP001596047"/>
    </source>
</evidence>
<dbReference type="RefSeq" id="WP_379191187.1">
    <property type="nucleotide sequence ID" value="NZ_JBHSOW010000098.1"/>
</dbReference>